<evidence type="ECO:0000256" key="6">
    <source>
        <dbReference type="ARBA" id="ARBA00020337"/>
    </source>
</evidence>
<evidence type="ECO:0000256" key="5">
    <source>
        <dbReference type="ARBA" id="ARBA00013198"/>
    </source>
</evidence>
<proteinExistence type="inferred from homology"/>
<evidence type="ECO:0000313" key="9">
    <source>
        <dbReference type="EMBL" id="PWB96683.1"/>
    </source>
</evidence>
<evidence type="ECO:0000256" key="1">
    <source>
        <dbReference type="ARBA" id="ARBA00000832"/>
    </source>
</evidence>
<dbReference type="InterPro" id="IPR037171">
    <property type="entry name" value="NagB/RpiA_transferase-like"/>
</dbReference>
<dbReference type="Proteomes" id="UP000244978">
    <property type="component" value="Unassembled WGS sequence"/>
</dbReference>
<evidence type="ECO:0000256" key="3">
    <source>
        <dbReference type="ARBA" id="ARBA00004961"/>
    </source>
</evidence>
<reference evidence="10" key="1">
    <citation type="submission" date="2018-04" db="EMBL/GenBank/DDBJ databases">
        <authorList>
            <person name="Liu S."/>
            <person name="Wang Z."/>
            <person name="Li J."/>
        </authorList>
    </citation>
    <scope>NUCLEOTIDE SEQUENCE [LARGE SCALE GENOMIC DNA]</scope>
    <source>
        <strain evidence="10">S1194</strain>
    </source>
</reference>
<evidence type="ECO:0000256" key="4">
    <source>
        <dbReference type="ARBA" id="ARBA00010662"/>
    </source>
</evidence>
<dbReference type="InterPro" id="IPR006148">
    <property type="entry name" value="Glc/Gal-6P_isomerase"/>
</dbReference>
<dbReference type="InterPro" id="IPR005900">
    <property type="entry name" value="6-phosphogluconolactonase_DevB"/>
</dbReference>
<dbReference type="InterPro" id="IPR039104">
    <property type="entry name" value="6PGL"/>
</dbReference>
<dbReference type="RefSeq" id="WP_108516457.1">
    <property type="nucleotide sequence ID" value="NZ_CP026951.1"/>
</dbReference>
<dbReference type="EC" id="3.1.1.31" evidence="5 7"/>
<gene>
    <name evidence="7 9" type="primary">pgl</name>
    <name evidence="9" type="ORF">DF220_01635</name>
</gene>
<dbReference type="Gene3D" id="3.40.50.1360">
    <property type="match status" value="1"/>
</dbReference>
<evidence type="ECO:0000256" key="7">
    <source>
        <dbReference type="RuleBase" id="RU365095"/>
    </source>
</evidence>
<dbReference type="GO" id="GO:0005975">
    <property type="term" value="P:carbohydrate metabolic process"/>
    <property type="evidence" value="ECO:0007669"/>
    <property type="project" value="UniProtKB-UniRule"/>
</dbReference>
<dbReference type="CDD" id="cd01400">
    <property type="entry name" value="6PGL"/>
    <property type="match status" value="1"/>
</dbReference>
<name>A0A2U1SYR2_9MICO</name>
<keyword evidence="7" id="KW-0378">Hydrolase</keyword>
<dbReference type="SUPFAM" id="SSF100950">
    <property type="entry name" value="NagB/RpiA/CoA transferase-like"/>
    <property type="match status" value="1"/>
</dbReference>
<organism evidence="9 10">
    <name type="scientific">Homoserinimonas hongtaonis</name>
    <dbReference type="NCBI Taxonomy" id="2079791"/>
    <lineage>
        <taxon>Bacteria</taxon>
        <taxon>Bacillati</taxon>
        <taxon>Actinomycetota</taxon>
        <taxon>Actinomycetes</taxon>
        <taxon>Micrococcales</taxon>
        <taxon>Microbacteriaceae</taxon>
        <taxon>Homoserinimonas</taxon>
    </lineage>
</organism>
<dbReference type="GO" id="GO:0017057">
    <property type="term" value="F:6-phosphogluconolactonase activity"/>
    <property type="evidence" value="ECO:0007669"/>
    <property type="project" value="UniProtKB-UniRule"/>
</dbReference>
<dbReference type="GO" id="GO:0006098">
    <property type="term" value="P:pentose-phosphate shunt"/>
    <property type="evidence" value="ECO:0007669"/>
    <property type="project" value="UniProtKB-UniPathway"/>
</dbReference>
<keyword evidence="10" id="KW-1185">Reference proteome</keyword>
<protein>
    <recommendedName>
        <fullName evidence="6 7">6-phosphogluconolactonase</fullName>
        <shortName evidence="7">6PGL</shortName>
        <ecNumber evidence="5 7">3.1.1.31</ecNumber>
    </recommendedName>
</protein>
<comment type="caution">
    <text evidence="9">The sequence shown here is derived from an EMBL/GenBank/DDBJ whole genome shotgun (WGS) entry which is preliminary data.</text>
</comment>
<dbReference type="NCBIfam" id="TIGR01198">
    <property type="entry name" value="pgl"/>
    <property type="match status" value="1"/>
</dbReference>
<comment type="similarity">
    <text evidence="4 7">Belongs to the glucosamine/galactosamine-6-phosphate isomerase family. 6-phosphogluconolactonase subfamily.</text>
</comment>
<evidence type="ECO:0000259" key="8">
    <source>
        <dbReference type="Pfam" id="PF01182"/>
    </source>
</evidence>
<dbReference type="Pfam" id="PF01182">
    <property type="entry name" value="Glucosamine_iso"/>
    <property type="match status" value="1"/>
</dbReference>
<evidence type="ECO:0000256" key="2">
    <source>
        <dbReference type="ARBA" id="ARBA00002681"/>
    </source>
</evidence>
<comment type="pathway">
    <text evidence="3 7">Carbohydrate degradation; pentose phosphate pathway; D-ribulose 5-phosphate from D-glucose 6-phosphate (oxidative stage): step 2/3.</text>
</comment>
<evidence type="ECO:0000313" key="10">
    <source>
        <dbReference type="Proteomes" id="UP000244978"/>
    </source>
</evidence>
<accession>A0A2U1SYR2</accession>
<dbReference type="OrthoDB" id="9810967at2"/>
<dbReference type="UniPathway" id="UPA00115">
    <property type="reaction ID" value="UER00409"/>
</dbReference>
<feature type="domain" description="Glucosamine/galactosamine-6-phosphate isomerase" evidence="8">
    <location>
        <begin position="13"/>
        <end position="235"/>
    </location>
</feature>
<dbReference type="EMBL" id="QEEX01000001">
    <property type="protein sequence ID" value="PWB96683.1"/>
    <property type="molecule type" value="Genomic_DNA"/>
</dbReference>
<dbReference type="AlphaFoldDB" id="A0A2U1SYR2"/>
<dbReference type="PANTHER" id="PTHR11054">
    <property type="entry name" value="6-PHOSPHOGLUCONOLACTONASE"/>
    <property type="match status" value="1"/>
</dbReference>
<comment type="function">
    <text evidence="2 7">Hydrolysis of 6-phosphogluconolactone to 6-phosphogluconate.</text>
</comment>
<sequence length="256" mass="27125">MTQPRRQVIVHDSKDALVDSVAGRFIAEIVSLQSEQSRVSVCLTGGSVGIGVLAAVAASPLRNTINWGRIDLWWGDERWVPAHHADRNAQQAWDALLGSVEVPEANLHAFPAADSGLTLDEAAVKYAEDLRSAAAPGDDAVAFDLLFLGVGPDGHVASLFPRRGELDDAGTVVAIRDSPKPPPERLSLTMPVINKAQRVWLVVAGQDKASALGLALAGASVHLVPVAGVQGQRETIFFVDNDAAVDVPRELIDGND</sequence>
<comment type="catalytic activity">
    <reaction evidence="1 7">
        <text>6-phospho-D-glucono-1,5-lactone + H2O = 6-phospho-D-gluconate + H(+)</text>
        <dbReference type="Rhea" id="RHEA:12556"/>
        <dbReference type="ChEBI" id="CHEBI:15377"/>
        <dbReference type="ChEBI" id="CHEBI:15378"/>
        <dbReference type="ChEBI" id="CHEBI:57955"/>
        <dbReference type="ChEBI" id="CHEBI:58759"/>
        <dbReference type="EC" id="3.1.1.31"/>
    </reaction>
</comment>
<dbReference type="KEGG" id="salc:C2138_06475"/>
<dbReference type="PANTHER" id="PTHR11054:SF0">
    <property type="entry name" value="6-PHOSPHOGLUCONOLACTONASE"/>
    <property type="match status" value="1"/>
</dbReference>